<comment type="subcellular location">
    <subcellularLocation>
        <location evidence="1">Membrane</location>
        <topology evidence="1">Multi-pass membrane protein</topology>
    </subcellularLocation>
</comment>
<feature type="transmembrane region" description="Helical" evidence="7">
    <location>
        <begin position="74"/>
        <end position="94"/>
    </location>
</feature>
<dbReference type="Gene3D" id="1.20.1080.10">
    <property type="entry name" value="Glycerol uptake facilitator protein"/>
    <property type="match status" value="1"/>
</dbReference>
<dbReference type="GO" id="GO:0005886">
    <property type="term" value="C:plasma membrane"/>
    <property type="evidence" value="ECO:0007669"/>
    <property type="project" value="TreeGrafter"/>
</dbReference>
<dbReference type="AlphaFoldDB" id="A0A9J6H8P5"/>
<gene>
    <name evidence="8" type="ORF">HPB48_024440</name>
</gene>
<organism evidence="8 9">
    <name type="scientific">Haemaphysalis longicornis</name>
    <name type="common">Bush tick</name>
    <dbReference type="NCBI Taxonomy" id="44386"/>
    <lineage>
        <taxon>Eukaryota</taxon>
        <taxon>Metazoa</taxon>
        <taxon>Ecdysozoa</taxon>
        <taxon>Arthropoda</taxon>
        <taxon>Chelicerata</taxon>
        <taxon>Arachnida</taxon>
        <taxon>Acari</taxon>
        <taxon>Parasitiformes</taxon>
        <taxon>Ixodida</taxon>
        <taxon>Ixodoidea</taxon>
        <taxon>Ixodidae</taxon>
        <taxon>Haemaphysalinae</taxon>
        <taxon>Haemaphysalis</taxon>
    </lineage>
</organism>
<evidence type="ECO:0008006" key="10">
    <source>
        <dbReference type="Google" id="ProtNLM"/>
    </source>
</evidence>
<dbReference type="PANTHER" id="PTHR19139">
    <property type="entry name" value="AQUAPORIN TRANSPORTER"/>
    <property type="match status" value="1"/>
</dbReference>
<evidence type="ECO:0000256" key="7">
    <source>
        <dbReference type="SAM" id="Phobius"/>
    </source>
</evidence>
<feature type="transmembrane region" description="Helical" evidence="7">
    <location>
        <begin position="40"/>
        <end position="62"/>
    </location>
</feature>
<evidence type="ECO:0000256" key="6">
    <source>
        <dbReference type="RuleBase" id="RU000477"/>
    </source>
</evidence>
<dbReference type="InterPro" id="IPR023271">
    <property type="entry name" value="Aquaporin-like"/>
</dbReference>
<dbReference type="PANTHER" id="PTHR19139:SF199">
    <property type="entry name" value="MIP17260P"/>
    <property type="match status" value="1"/>
</dbReference>
<evidence type="ECO:0000256" key="5">
    <source>
        <dbReference type="ARBA" id="ARBA00023136"/>
    </source>
</evidence>
<dbReference type="Proteomes" id="UP000821853">
    <property type="component" value="Unassembled WGS sequence"/>
</dbReference>
<accession>A0A9J6H8P5</accession>
<proteinExistence type="inferred from homology"/>
<keyword evidence="5 7" id="KW-0472">Membrane</keyword>
<comment type="caution">
    <text evidence="8">The sequence shown here is derived from an EMBL/GenBank/DDBJ whole genome shotgun (WGS) entry which is preliminary data.</text>
</comment>
<evidence type="ECO:0000256" key="1">
    <source>
        <dbReference type="ARBA" id="ARBA00004141"/>
    </source>
</evidence>
<keyword evidence="4 7" id="KW-1133">Transmembrane helix</keyword>
<dbReference type="SUPFAM" id="SSF81338">
    <property type="entry name" value="Aquaporin-like"/>
    <property type="match status" value="1"/>
</dbReference>
<dbReference type="OrthoDB" id="3222at2759"/>
<dbReference type="VEuPathDB" id="VectorBase:HLOH_064529"/>
<dbReference type="InterPro" id="IPR000425">
    <property type="entry name" value="MIP"/>
</dbReference>
<sequence>MWLPSCAVLLPTACLPRLPLVSVPGHQSSLGSNRPHEALGAWQAFGIEFVLSFLLASTVFATRDPHRNHLGGNAVLVGFAYLACTLAGLPATGASMNPARSLGPAFVMNKWIDHWVSRLIKFHRLSRFDHFALRSRFSS</sequence>
<dbReference type="InterPro" id="IPR034294">
    <property type="entry name" value="Aquaporin_transptr"/>
</dbReference>
<keyword evidence="6" id="KW-0813">Transport</keyword>
<keyword evidence="3 6" id="KW-0812">Transmembrane</keyword>
<evidence type="ECO:0000256" key="3">
    <source>
        <dbReference type="ARBA" id="ARBA00022692"/>
    </source>
</evidence>
<evidence type="ECO:0000313" key="9">
    <source>
        <dbReference type="Proteomes" id="UP000821853"/>
    </source>
</evidence>
<reference evidence="8 9" key="1">
    <citation type="journal article" date="2020" name="Cell">
        <title>Large-Scale Comparative Analyses of Tick Genomes Elucidate Their Genetic Diversity and Vector Capacities.</title>
        <authorList>
            <consortium name="Tick Genome and Microbiome Consortium (TIGMIC)"/>
            <person name="Jia N."/>
            <person name="Wang J."/>
            <person name="Shi W."/>
            <person name="Du L."/>
            <person name="Sun Y."/>
            <person name="Zhan W."/>
            <person name="Jiang J.F."/>
            <person name="Wang Q."/>
            <person name="Zhang B."/>
            <person name="Ji P."/>
            <person name="Bell-Sakyi L."/>
            <person name="Cui X.M."/>
            <person name="Yuan T.T."/>
            <person name="Jiang B.G."/>
            <person name="Yang W.F."/>
            <person name="Lam T.T."/>
            <person name="Chang Q.C."/>
            <person name="Ding S.J."/>
            <person name="Wang X.J."/>
            <person name="Zhu J.G."/>
            <person name="Ruan X.D."/>
            <person name="Zhao L."/>
            <person name="Wei J.T."/>
            <person name="Ye R.Z."/>
            <person name="Que T.C."/>
            <person name="Du C.H."/>
            <person name="Zhou Y.H."/>
            <person name="Cheng J.X."/>
            <person name="Dai P.F."/>
            <person name="Guo W.B."/>
            <person name="Han X.H."/>
            <person name="Huang E.J."/>
            <person name="Li L.F."/>
            <person name="Wei W."/>
            <person name="Gao Y.C."/>
            <person name="Liu J.Z."/>
            <person name="Shao H.Z."/>
            <person name="Wang X."/>
            <person name="Wang C.C."/>
            <person name="Yang T.C."/>
            <person name="Huo Q.B."/>
            <person name="Li W."/>
            <person name="Chen H.Y."/>
            <person name="Chen S.E."/>
            <person name="Zhou L.G."/>
            <person name="Ni X.B."/>
            <person name="Tian J.H."/>
            <person name="Sheng Y."/>
            <person name="Liu T."/>
            <person name="Pan Y.S."/>
            <person name="Xia L.Y."/>
            <person name="Li J."/>
            <person name="Zhao F."/>
            <person name="Cao W.C."/>
        </authorList>
    </citation>
    <scope>NUCLEOTIDE SEQUENCE [LARGE SCALE GENOMIC DNA]</scope>
    <source>
        <strain evidence="8">HaeL-2018</strain>
    </source>
</reference>
<evidence type="ECO:0000256" key="2">
    <source>
        <dbReference type="ARBA" id="ARBA00006175"/>
    </source>
</evidence>
<dbReference type="PRINTS" id="PR00783">
    <property type="entry name" value="MINTRINSICP"/>
</dbReference>
<dbReference type="Pfam" id="PF00230">
    <property type="entry name" value="MIP"/>
    <property type="match status" value="1"/>
</dbReference>
<protein>
    <recommendedName>
        <fullName evidence="10">Aquaporin</fullName>
    </recommendedName>
</protein>
<name>A0A9J6H8P5_HAELO</name>
<dbReference type="EMBL" id="JABSTR010001040">
    <property type="protein sequence ID" value="KAH9383320.1"/>
    <property type="molecule type" value="Genomic_DNA"/>
</dbReference>
<keyword evidence="9" id="KW-1185">Reference proteome</keyword>
<dbReference type="GO" id="GO:0015267">
    <property type="term" value="F:channel activity"/>
    <property type="evidence" value="ECO:0007669"/>
    <property type="project" value="InterPro"/>
</dbReference>
<evidence type="ECO:0000256" key="4">
    <source>
        <dbReference type="ARBA" id="ARBA00022989"/>
    </source>
</evidence>
<comment type="similarity">
    <text evidence="2 6">Belongs to the MIP/aquaporin (TC 1.A.8) family.</text>
</comment>
<evidence type="ECO:0000313" key="8">
    <source>
        <dbReference type="EMBL" id="KAH9383320.1"/>
    </source>
</evidence>